<evidence type="ECO:0000256" key="2">
    <source>
        <dbReference type="ARBA" id="ARBA00023004"/>
    </source>
</evidence>
<dbReference type="InterPro" id="IPR040086">
    <property type="entry name" value="MJ0683-like"/>
</dbReference>
<dbReference type="PANTHER" id="PTHR43432:SF5">
    <property type="entry name" value="ELP3_MIAA_NIFB-LIKE RADICAL SAM CORE DOMAIN-CONTAINING PROTEIN"/>
    <property type="match status" value="1"/>
</dbReference>
<accession>A0A844KJB8</accession>
<evidence type="ECO:0000313" key="5">
    <source>
        <dbReference type="Proteomes" id="UP000446657"/>
    </source>
</evidence>
<dbReference type="Proteomes" id="UP000446657">
    <property type="component" value="Unassembled WGS sequence"/>
</dbReference>
<protein>
    <recommendedName>
        <fullName evidence="6">Radical SAM core domain-containing protein</fullName>
    </recommendedName>
</protein>
<keyword evidence="1" id="KW-0479">Metal-binding</keyword>
<evidence type="ECO:0000256" key="1">
    <source>
        <dbReference type="ARBA" id="ARBA00022723"/>
    </source>
</evidence>
<evidence type="ECO:0000313" key="4">
    <source>
        <dbReference type="EMBL" id="MTR80635.1"/>
    </source>
</evidence>
<evidence type="ECO:0008006" key="6">
    <source>
        <dbReference type="Google" id="ProtNLM"/>
    </source>
</evidence>
<dbReference type="Gene3D" id="3.80.30.30">
    <property type="match status" value="1"/>
</dbReference>
<keyword evidence="3" id="KW-0411">Iron-sulfur</keyword>
<sequence>MHFVEAKGILSSSNGMNIYRGCTHCDSRSKCYGFTHEFEDIEVKTNAPQLLEQALKSKRKKCMIGTGAMCDPYLHAEEELKLTRRCLKLIDKYEYGVAIQTKSTRILRDLDILKSINAKAKTVVQMTMTTYDLPSPDHDLLMDIFRKRCAENGIIYDVNECFQYLHVFPEKYVQMSFVDNLQ</sequence>
<dbReference type="AlphaFoldDB" id="A0A844KJB8"/>
<dbReference type="EMBL" id="WNAL01000004">
    <property type="protein sequence ID" value="MTR80635.1"/>
    <property type="molecule type" value="Genomic_DNA"/>
</dbReference>
<dbReference type="PANTHER" id="PTHR43432">
    <property type="entry name" value="SLR0285 PROTEIN"/>
    <property type="match status" value="1"/>
</dbReference>
<gene>
    <name evidence="4" type="ORF">GMD30_02710</name>
</gene>
<name>A0A844KJB8_9FIRM</name>
<comment type="caution">
    <text evidence="4">The sequence shown here is derived from an EMBL/GenBank/DDBJ whole genome shotgun (WGS) entry which is preliminary data.</text>
</comment>
<dbReference type="GO" id="GO:0051536">
    <property type="term" value="F:iron-sulfur cluster binding"/>
    <property type="evidence" value="ECO:0007669"/>
    <property type="project" value="UniProtKB-KW"/>
</dbReference>
<keyword evidence="2" id="KW-0408">Iron</keyword>
<reference evidence="4 5" key="1">
    <citation type="journal article" date="2019" name="Nat. Med.">
        <title>A library of human gut bacterial isolates paired with longitudinal multiomics data enables mechanistic microbiome research.</title>
        <authorList>
            <person name="Poyet M."/>
            <person name="Groussin M."/>
            <person name="Gibbons S.M."/>
            <person name="Avila-Pacheco J."/>
            <person name="Jiang X."/>
            <person name="Kearney S.M."/>
            <person name="Perrotta A.R."/>
            <person name="Berdy B."/>
            <person name="Zhao S."/>
            <person name="Lieberman T.D."/>
            <person name="Swanson P.K."/>
            <person name="Smith M."/>
            <person name="Roesemann S."/>
            <person name="Alexander J.E."/>
            <person name="Rich S.A."/>
            <person name="Livny J."/>
            <person name="Vlamakis H."/>
            <person name="Clish C."/>
            <person name="Bullock K."/>
            <person name="Deik A."/>
            <person name="Scott J."/>
            <person name="Pierce K.A."/>
            <person name="Xavier R.J."/>
            <person name="Alm E.J."/>
        </authorList>
    </citation>
    <scope>NUCLEOTIDE SEQUENCE [LARGE SCALE GENOMIC DNA]</scope>
    <source>
        <strain evidence="4 5">BIOML-A1</strain>
    </source>
</reference>
<organism evidence="4 5">
    <name type="scientific">Roseburia faecis</name>
    <dbReference type="NCBI Taxonomy" id="301302"/>
    <lineage>
        <taxon>Bacteria</taxon>
        <taxon>Bacillati</taxon>
        <taxon>Bacillota</taxon>
        <taxon>Clostridia</taxon>
        <taxon>Lachnospirales</taxon>
        <taxon>Lachnospiraceae</taxon>
        <taxon>Roseburia</taxon>
    </lineage>
</organism>
<proteinExistence type="predicted"/>
<dbReference type="GO" id="GO:0046872">
    <property type="term" value="F:metal ion binding"/>
    <property type="evidence" value="ECO:0007669"/>
    <property type="project" value="UniProtKB-KW"/>
</dbReference>
<evidence type="ECO:0000256" key="3">
    <source>
        <dbReference type="ARBA" id="ARBA00023014"/>
    </source>
</evidence>